<name>A0A0C3KRA2_9AGAM</name>
<reference evidence="1 2" key="1">
    <citation type="submission" date="2014-04" db="EMBL/GenBank/DDBJ databases">
        <authorList>
            <consortium name="DOE Joint Genome Institute"/>
            <person name="Kuo A."/>
            <person name="Girlanda M."/>
            <person name="Perotto S."/>
            <person name="Kohler A."/>
            <person name="Nagy L.G."/>
            <person name="Floudas D."/>
            <person name="Copeland A."/>
            <person name="Barry K.W."/>
            <person name="Cichocki N."/>
            <person name="Veneault-Fourrey C."/>
            <person name="LaButti K."/>
            <person name="Lindquist E.A."/>
            <person name="Lipzen A."/>
            <person name="Lundell T."/>
            <person name="Morin E."/>
            <person name="Murat C."/>
            <person name="Sun H."/>
            <person name="Tunlid A."/>
            <person name="Henrissat B."/>
            <person name="Grigoriev I.V."/>
            <person name="Hibbett D.S."/>
            <person name="Martin F."/>
            <person name="Nordberg H.P."/>
            <person name="Cantor M.N."/>
            <person name="Hua S.X."/>
        </authorList>
    </citation>
    <scope>NUCLEOTIDE SEQUENCE [LARGE SCALE GENOMIC DNA]</scope>
    <source>
        <strain evidence="1 2">MUT 4182</strain>
    </source>
</reference>
<proteinExistence type="predicted"/>
<dbReference type="EMBL" id="KN823072">
    <property type="protein sequence ID" value="KIO23943.1"/>
    <property type="molecule type" value="Genomic_DNA"/>
</dbReference>
<accession>A0A0C3KRA2</accession>
<dbReference type="AlphaFoldDB" id="A0A0C3KRA2"/>
<keyword evidence="2" id="KW-1185">Reference proteome</keyword>
<evidence type="ECO:0000313" key="1">
    <source>
        <dbReference type="EMBL" id="KIO23943.1"/>
    </source>
</evidence>
<protein>
    <submittedName>
        <fullName evidence="1">Uncharacterized protein</fullName>
    </submittedName>
</protein>
<organism evidence="1 2">
    <name type="scientific">Tulasnella calospora MUT 4182</name>
    <dbReference type="NCBI Taxonomy" id="1051891"/>
    <lineage>
        <taxon>Eukaryota</taxon>
        <taxon>Fungi</taxon>
        <taxon>Dikarya</taxon>
        <taxon>Basidiomycota</taxon>
        <taxon>Agaricomycotina</taxon>
        <taxon>Agaricomycetes</taxon>
        <taxon>Cantharellales</taxon>
        <taxon>Tulasnellaceae</taxon>
        <taxon>Tulasnella</taxon>
    </lineage>
</organism>
<dbReference type="OrthoDB" id="3354157at2759"/>
<gene>
    <name evidence="1" type="ORF">M407DRAFT_106213</name>
</gene>
<dbReference type="Proteomes" id="UP000054248">
    <property type="component" value="Unassembled WGS sequence"/>
</dbReference>
<reference evidence="2" key="2">
    <citation type="submission" date="2015-01" db="EMBL/GenBank/DDBJ databases">
        <title>Evolutionary Origins and Diversification of the Mycorrhizal Mutualists.</title>
        <authorList>
            <consortium name="DOE Joint Genome Institute"/>
            <consortium name="Mycorrhizal Genomics Consortium"/>
            <person name="Kohler A."/>
            <person name="Kuo A."/>
            <person name="Nagy L.G."/>
            <person name="Floudas D."/>
            <person name="Copeland A."/>
            <person name="Barry K.W."/>
            <person name="Cichocki N."/>
            <person name="Veneault-Fourrey C."/>
            <person name="LaButti K."/>
            <person name="Lindquist E.A."/>
            <person name="Lipzen A."/>
            <person name="Lundell T."/>
            <person name="Morin E."/>
            <person name="Murat C."/>
            <person name="Riley R."/>
            <person name="Ohm R."/>
            <person name="Sun H."/>
            <person name="Tunlid A."/>
            <person name="Henrissat B."/>
            <person name="Grigoriev I.V."/>
            <person name="Hibbett D.S."/>
            <person name="Martin F."/>
        </authorList>
    </citation>
    <scope>NUCLEOTIDE SEQUENCE [LARGE SCALE GENOMIC DNA]</scope>
    <source>
        <strain evidence="2">MUT 4182</strain>
    </source>
</reference>
<evidence type="ECO:0000313" key="2">
    <source>
        <dbReference type="Proteomes" id="UP000054248"/>
    </source>
</evidence>
<dbReference type="HOGENOM" id="CLU_1887271_0_0_1"/>
<sequence>MVKNWMANYTGSLLSSMATRLLLNLHDQVSRTAHYPAGSTVCEGHTNAFSTMVFAPLAVTGDVESALHDASGGRSSTDNKTSREDWNDEVNVFEMKTLERTDREESILSPGWVDSERMLAVPGRRQRGAVKVDPG</sequence>